<accession>A0A8J5HN44</accession>
<keyword evidence="11" id="KW-0812">Transmembrane</keyword>
<keyword evidence="11" id="KW-0472">Membrane</keyword>
<dbReference type="InterPro" id="IPR008271">
    <property type="entry name" value="Ser/Thr_kinase_AS"/>
</dbReference>
<keyword evidence="11" id="KW-1133">Transmembrane helix</keyword>
<dbReference type="SUPFAM" id="SSF56112">
    <property type="entry name" value="Protein kinase-like (PK-like)"/>
    <property type="match status" value="1"/>
</dbReference>
<sequence>MWLSRRNLWIPALFLLLSSLQPAASESVTPSYDDCAPQRCGHQVVSYPFWIIDHQPSYCGPPGFALTCRNDTGVLFLTVLNINLYVLRIFYSNSSIHFTLGDANDSCTFLLSRNTTGVFPFSASDSNKHIFFLFNCSESDSAIPRSYQNMSCPRFNTRVLFGGEYDPVRTRSPDPNCTVGVLPVMGDSNISAGSNYSALLLAGWMASYTAKSCSKCAASGGRCGFDANNTSTSQGSICICPNGVHLGSCSRIPGNQKRSLVIILTVGTTALLLFGITCYFTWVRHMRLGKTRRLRELRAPDDTIGSDKEVINAPLVDFFSIHKATDNFAATNKLGEGGFGSVYKGRLEDGQYIAVKRLSENSKQGFEELKNEVKLIVRLQHTNLVRLLDSNLSVQLDWHKRFCIIQGIAQGLLYLHRYSRLRVIHRDLKTSNILLDENMNPKISDFGLARIFGESHMEQNTRRLVGTYGYMAPEYGLNGRFSEKSDVYSFGVIMLEIISSKRNSGSYSMNDSFSLLGYAWHLWAEGRCCELIDPQLIDSFPVFEVEKCIQVGLLCVQDRSTDRPTMDAITIMLVNKNPVLPSPQQPAYTYRTDSPTLMPIPYSQPPELTMSTIEGR</sequence>
<dbReference type="FunFam" id="1.10.510.10:FF:000060">
    <property type="entry name" value="G-type lectin S-receptor-like serine/threonine-protein kinase"/>
    <property type="match status" value="1"/>
</dbReference>
<name>A0A8J5HN44_ZINOF</name>
<evidence type="ECO:0000256" key="7">
    <source>
        <dbReference type="ARBA" id="ARBA00022840"/>
    </source>
</evidence>
<dbReference type="Proteomes" id="UP000734854">
    <property type="component" value="Unassembled WGS sequence"/>
</dbReference>
<comment type="caution">
    <text evidence="14">The sequence shown here is derived from an EMBL/GenBank/DDBJ whole genome shotgun (WGS) entry which is preliminary data.</text>
</comment>
<dbReference type="GO" id="GO:0005886">
    <property type="term" value="C:plasma membrane"/>
    <property type="evidence" value="ECO:0007669"/>
    <property type="project" value="TreeGrafter"/>
</dbReference>
<organism evidence="14 15">
    <name type="scientific">Zingiber officinale</name>
    <name type="common">Ginger</name>
    <name type="synonym">Amomum zingiber</name>
    <dbReference type="NCBI Taxonomy" id="94328"/>
    <lineage>
        <taxon>Eukaryota</taxon>
        <taxon>Viridiplantae</taxon>
        <taxon>Streptophyta</taxon>
        <taxon>Embryophyta</taxon>
        <taxon>Tracheophyta</taxon>
        <taxon>Spermatophyta</taxon>
        <taxon>Magnoliopsida</taxon>
        <taxon>Liliopsida</taxon>
        <taxon>Zingiberales</taxon>
        <taxon>Zingiberaceae</taxon>
        <taxon>Zingiber</taxon>
    </lineage>
</organism>
<dbReference type="GO" id="GO:0030247">
    <property type="term" value="F:polysaccharide binding"/>
    <property type="evidence" value="ECO:0007669"/>
    <property type="project" value="InterPro"/>
</dbReference>
<dbReference type="PROSITE" id="PS00107">
    <property type="entry name" value="PROTEIN_KINASE_ATP"/>
    <property type="match status" value="1"/>
</dbReference>
<dbReference type="PANTHER" id="PTHR27002:SF925">
    <property type="entry name" value="RECEPTOR-LIKE SERINE_THREONINE-PROTEIN KINASE"/>
    <property type="match status" value="1"/>
</dbReference>
<evidence type="ECO:0000256" key="1">
    <source>
        <dbReference type="ARBA" id="ARBA00004167"/>
    </source>
</evidence>
<evidence type="ECO:0000259" key="13">
    <source>
        <dbReference type="PROSITE" id="PS50011"/>
    </source>
</evidence>
<keyword evidence="6" id="KW-0418">Kinase</keyword>
<dbReference type="InterPro" id="IPR001245">
    <property type="entry name" value="Ser-Thr/Tyr_kinase_cat_dom"/>
</dbReference>
<keyword evidence="15" id="KW-1185">Reference proteome</keyword>
<feature type="transmembrane region" description="Helical" evidence="11">
    <location>
        <begin position="260"/>
        <end position="283"/>
    </location>
</feature>
<feature type="binding site" evidence="10">
    <location>
        <position position="356"/>
    </location>
    <ligand>
        <name>ATP</name>
        <dbReference type="ChEBI" id="CHEBI:30616"/>
    </ligand>
</feature>
<dbReference type="Gene3D" id="1.10.510.10">
    <property type="entry name" value="Transferase(Phosphotransferase) domain 1"/>
    <property type="match status" value="1"/>
</dbReference>
<evidence type="ECO:0000313" key="15">
    <source>
        <dbReference type="Proteomes" id="UP000734854"/>
    </source>
</evidence>
<proteinExistence type="predicted"/>
<evidence type="ECO:0000256" key="10">
    <source>
        <dbReference type="PROSITE-ProRule" id="PRU10141"/>
    </source>
</evidence>
<evidence type="ECO:0000256" key="11">
    <source>
        <dbReference type="SAM" id="Phobius"/>
    </source>
</evidence>
<dbReference type="InterPro" id="IPR017441">
    <property type="entry name" value="Protein_kinase_ATP_BS"/>
</dbReference>
<dbReference type="InterPro" id="IPR025287">
    <property type="entry name" value="WAK_GUB"/>
</dbReference>
<evidence type="ECO:0000256" key="3">
    <source>
        <dbReference type="ARBA" id="ARBA00022679"/>
    </source>
</evidence>
<gene>
    <name evidence="14" type="ORF">ZIOFF_011349</name>
</gene>
<dbReference type="PROSITE" id="PS00108">
    <property type="entry name" value="PROTEIN_KINASE_ST"/>
    <property type="match status" value="1"/>
</dbReference>
<evidence type="ECO:0000256" key="8">
    <source>
        <dbReference type="ARBA" id="ARBA00023157"/>
    </source>
</evidence>
<evidence type="ECO:0000256" key="6">
    <source>
        <dbReference type="ARBA" id="ARBA00022777"/>
    </source>
</evidence>
<dbReference type="Pfam" id="PF00069">
    <property type="entry name" value="Pkinase"/>
    <property type="match status" value="1"/>
</dbReference>
<dbReference type="PROSITE" id="PS50011">
    <property type="entry name" value="PROTEIN_KINASE_DOM"/>
    <property type="match status" value="1"/>
</dbReference>
<keyword evidence="5 10" id="KW-0547">Nucleotide-binding</keyword>
<dbReference type="GO" id="GO:0005524">
    <property type="term" value="F:ATP binding"/>
    <property type="evidence" value="ECO:0007669"/>
    <property type="project" value="UniProtKB-UniRule"/>
</dbReference>
<keyword evidence="8" id="KW-1015">Disulfide bond</keyword>
<keyword evidence="7 10" id="KW-0067">ATP-binding</keyword>
<feature type="chain" id="PRO_5035153845" description="Protein kinase domain-containing protein" evidence="12">
    <location>
        <begin position="26"/>
        <end position="616"/>
    </location>
</feature>
<dbReference type="InterPro" id="IPR000719">
    <property type="entry name" value="Prot_kinase_dom"/>
</dbReference>
<dbReference type="Pfam" id="PF07714">
    <property type="entry name" value="PK_Tyr_Ser-Thr"/>
    <property type="match status" value="1"/>
</dbReference>
<dbReference type="SMART" id="SM00220">
    <property type="entry name" value="S_TKc"/>
    <property type="match status" value="1"/>
</dbReference>
<comment type="subcellular location">
    <subcellularLocation>
        <location evidence="1">Membrane</location>
        <topology evidence="1">Single-pass membrane protein</topology>
    </subcellularLocation>
</comment>
<keyword evidence="4 12" id="KW-0732">Signal</keyword>
<feature type="domain" description="Protein kinase" evidence="13">
    <location>
        <begin position="328"/>
        <end position="580"/>
    </location>
</feature>
<keyword evidence="9" id="KW-0325">Glycoprotein</keyword>
<dbReference type="InterPro" id="IPR011009">
    <property type="entry name" value="Kinase-like_dom_sf"/>
</dbReference>
<dbReference type="AlphaFoldDB" id="A0A8J5HN44"/>
<dbReference type="PANTHER" id="PTHR27002">
    <property type="entry name" value="RECEPTOR-LIKE SERINE/THREONINE-PROTEIN KINASE SD1-8"/>
    <property type="match status" value="1"/>
</dbReference>
<dbReference type="Gene3D" id="3.30.200.20">
    <property type="entry name" value="Phosphorylase Kinase, domain 1"/>
    <property type="match status" value="1"/>
</dbReference>
<evidence type="ECO:0000256" key="9">
    <source>
        <dbReference type="ARBA" id="ARBA00023180"/>
    </source>
</evidence>
<keyword evidence="2" id="KW-0723">Serine/threonine-protein kinase</keyword>
<keyword evidence="3" id="KW-0808">Transferase</keyword>
<dbReference type="GO" id="GO:0004674">
    <property type="term" value="F:protein serine/threonine kinase activity"/>
    <property type="evidence" value="ECO:0007669"/>
    <property type="project" value="UniProtKB-KW"/>
</dbReference>
<evidence type="ECO:0000256" key="2">
    <source>
        <dbReference type="ARBA" id="ARBA00022527"/>
    </source>
</evidence>
<evidence type="ECO:0000256" key="4">
    <source>
        <dbReference type="ARBA" id="ARBA00022729"/>
    </source>
</evidence>
<evidence type="ECO:0000256" key="5">
    <source>
        <dbReference type="ARBA" id="ARBA00022741"/>
    </source>
</evidence>
<protein>
    <recommendedName>
        <fullName evidence="13">Protein kinase domain-containing protein</fullName>
    </recommendedName>
</protein>
<evidence type="ECO:0000313" key="14">
    <source>
        <dbReference type="EMBL" id="KAG6529154.1"/>
    </source>
</evidence>
<dbReference type="EMBL" id="JACMSC010000003">
    <property type="protein sequence ID" value="KAG6529154.1"/>
    <property type="molecule type" value="Genomic_DNA"/>
</dbReference>
<feature type="signal peptide" evidence="12">
    <location>
        <begin position="1"/>
        <end position="25"/>
    </location>
</feature>
<evidence type="ECO:0000256" key="12">
    <source>
        <dbReference type="SAM" id="SignalP"/>
    </source>
</evidence>
<dbReference type="InterPro" id="IPR032872">
    <property type="entry name" value="WAK_assoc_C"/>
</dbReference>
<reference evidence="14 15" key="1">
    <citation type="submission" date="2020-08" db="EMBL/GenBank/DDBJ databases">
        <title>Plant Genome Project.</title>
        <authorList>
            <person name="Zhang R.-G."/>
        </authorList>
    </citation>
    <scope>NUCLEOTIDE SEQUENCE [LARGE SCALE GENOMIC DNA]</scope>
    <source>
        <tissue evidence="14">Rhizome</tissue>
    </source>
</reference>
<dbReference type="Pfam" id="PF14380">
    <property type="entry name" value="WAK_assoc"/>
    <property type="match status" value="1"/>
</dbReference>
<dbReference type="Pfam" id="PF13947">
    <property type="entry name" value="GUB_WAK_bind"/>
    <property type="match status" value="1"/>
</dbReference>